<evidence type="ECO:0000256" key="10">
    <source>
        <dbReference type="ARBA" id="ARBA00048367"/>
    </source>
</evidence>
<dbReference type="InterPro" id="IPR017441">
    <property type="entry name" value="Protein_kinase_ATP_BS"/>
</dbReference>
<dbReference type="Gene3D" id="1.10.510.10">
    <property type="entry name" value="Transferase(Phosphotransferase) domain 1"/>
    <property type="match status" value="1"/>
</dbReference>
<dbReference type="SUPFAM" id="SSF56112">
    <property type="entry name" value="Protein kinase-like (PK-like)"/>
    <property type="match status" value="1"/>
</dbReference>
<feature type="domain" description="Protein kinase" evidence="13">
    <location>
        <begin position="4"/>
        <end position="289"/>
    </location>
</feature>
<dbReference type="Gene3D" id="3.30.200.20">
    <property type="entry name" value="Phosphorylase Kinase, domain 1"/>
    <property type="match status" value="1"/>
</dbReference>
<reference evidence="14" key="1">
    <citation type="submission" date="2022-04" db="EMBL/GenBank/DDBJ databases">
        <title>A functionally conserved STORR gene fusion in Papaver species that diverged 16.8 million years ago.</title>
        <authorList>
            <person name="Catania T."/>
        </authorList>
    </citation>
    <scope>NUCLEOTIDE SEQUENCE</scope>
    <source>
        <strain evidence="14">S-188037</strain>
    </source>
</reference>
<keyword evidence="7" id="KW-0418">Kinase</keyword>
<evidence type="ECO:0000256" key="9">
    <source>
        <dbReference type="ARBA" id="ARBA00047811"/>
    </source>
</evidence>
<dbReference type="InterPro" id="IPR008271">
    <property type="entry name" value="Ser/Thr_kinase_AS"/>
</dbReference>
<evidence type="ECO:0000256" key="2">
    <source>
        <dbReference type="ARBA" id="ARBA00012425"/>
    </source>
</evidence>
<proteinExistence type="inferred from homology"/>
<evidence type="ECO:0000256" key="11">
    <source>
        <dbReference type="PROSITE-ProRule" id="PRU10141"/>
    </source>
</evidence>
<name>A0AAD4S2E6_9MAGN</name>
<keyword evidence="3 12" id="KW-0723">Serine/threonine-protein kinase</keyword>
<evidence type="ECO:0000256" key="1">
    <source>
        <dbReference type="ARBA" id="ARBA00006485"/>
    </source>
</evidence>
<dbReference type="CDD" id="cd07830">
    <property type="entry name" value="STKc_MAK_like"/>
    <property type="match status" value="1"/>
</dbReference>
<evidence type="ECO:0000313" key="14">
    <source>
        <dbReference type="EMBL" id="KAI3857015.1"/>
    </source>
</evidence>
<dbReference type="InterPro" id="IPR000719">
    <property type="entry name" value="Prot_kinase_dom"/>
</dbReference>
<dbReference type="PROSITE" id="PS00107">
    <property type="entry name" value="PROTEIN_KINASE_ATP"/>
    <property type="match status" value="1"/>
</dbReference>
<gene>
    <name evidence="14" type="ORF">MKW98_030505</name>
</gene>
<comment type="catalytic activity">
    <reaction evidence="9">
        <text>L-threonyl-[protein] + ATP = O-phospho-L-threonyl-[protein] + ADP + H(+)</text>
        <dbReference type="Rhea" id="RHEA:46608"/>
        <dbReference type="Rhea" id="RHEA-COMP:11060"/>
        <dbReference type="Rhea" id="RHEA-COMP:11605"/>
        <dbReference type="ChEBI" id="CHEBI:15378"/>
        <dbReference type="ChEBI" id="CHEBI:30013"/>
        <dbReference type="ChEBI" id="CHEBI:30616"/>
        <dbReference type="ChEBI" id="CHEBI:61977"/>
        <dbReference type="ChEBI" id="CHEBI:456216"/>
        <dbReference type="EC" id="2.7.11.22"/>
    </reaction>
</comment>
<dbReference type="SMART" id="SM00220">
    <property type="entry name" value="S_TKc"/>
    <property type="match status" value="1"/>
</dbReference>
<dbReference type="Proteomes" id="UP001202328">
    <property type="component" value="Unassembled WGS sequence"/>
</dbReference>
<comment type="similarity">
    <text evidence="1">Belongs to the protein kinase superfamily. CMGC Ser/Thr protein kinase family. CDC2/CDKX subfamily.</text>
</comment>
<dbReference type="GO" id="GO:0004693">
    <property type="term" value="F:cyclin-dependent protein serine/threonine kinase activity"/>
    <property type="evidence" value="ECO:0007669"/>
    <property type="project" value="UniProtKB-EC"/>
</dbReference>
<sequence length="483" mass="54264">MERYKIIKKVGEGTFGSVCQALDTQTGELVAIKRMKQKYHSLEECLNLPEVKSLRKMKKHKNIVQLKETLIENNILYCVFEYLECDLCQLMVNRAKNPLSENQIRNWVFQVFQALDYMHRCAGYFHRDLKPENLLVTKDEWTIKVADFGQAREICSQPPYTDYISTRWYRAPEVLLKSSSYSAAVDMWAMGAILAELFTRSALFPGKTEADELYKICSVIGSPNQETWAEGLQFAKSVNFQFPQLPGVPDLKMLIPSASDAAISLVKLLCSWDPNKRPTAQEALQHPFFRPCYYIPPSLRSRTSVGTAKSVPLPGRTIQELTPRTEQVITVCRKYSTDEQSQSKIYRQAPRNNPIMPLFNGKNPEGIIDRWDKLAELQVMSSRKGIVPPRQNQATYTAAAPPPYMKTGGWHGSTTFTPAAAPLHMKTGGWHGSTTFAAAAAAPLHMKTGGLHGSNIFNGHLGRLPHGNSSVAGGRLGDEIYRY</sequence>
<evidence type="ECO:0000256" key="6">
    <source>
        <dbReference type="ARBA" id="ARBA00022741"/>
    </source>
</evidence>
<keyword evidence="8 11" id="KW-0067">ATP-binding</keyword>
<dbReference type="FunFam" id="3.30.200.20:FF:000545">
    <property type="entry name" value="CMGC family protein kinase"/>
    <property type="match status" value="1"/>
</dbReference>
<keyword evidence="6 11" id="KW-0547">Nucleotide-binding</keyword>
<protein>
    <recommendedName>
        <fullName evidence="2">cyclin-dependent kinase</fullName>
        <ecNumber evidence="2">2.7.11.22</ecNumber>
    </recommendedName>
</protein>
<evidence type="ECO:0000256" key="3">
    <source>
        <dbReference type="ARBA" id="ARBA00022527"/>
    </source>
</evidence>
<keyword evidence="15" id="KW-1185">Reference proteome</keyword>
<evidence type="ECO:0000256" key="8">
    <source>
        <dbReference type="ARBA" id="ARBA00022840"/>
    </source>
</evidence>
<organism evidence="14 15">
    <name type="scientific">Papaver atlanticum</name>
    <dbReference type="NCBI Taxonomy" id="357466"/>
    <lineage>
        <taxon>Eukaryota</taxon>
        <taxon>Viridiplantae</taxon>
        <taxon>Streptophyta</taxon>
        <taxon>Embryophyta</taxon>
        <taxon>Tracheophyta</taxon>
        <taxon>Spermatophyta</taxon>
        <taxon>Magnoliopsida</taxon>
        <taxon>Ranunculales</taxon>
        <taxon>Papaveraceae</taxon>
        <taxon>Papaveroideae</taxon>
        <taxon>Papaver</taxon>
    </lineage>
</organism>
<evidence type="ECO:0000259" key="13">
    <source>
        <dbReference type="PROSITE" id="PS50011"/>
    </source>
</evidence>
<feature type="binding site" evidence="11">
    <location>
        <position position="33"/>
    </location>
    <ligand>
        <name>ATP</name>
        <dbReference type="ChEBI" id="CHEBI:30616"/>
    </ligand>
</feature>
<comment type="catalytic activity">
    <reaction evidence="10">
        <text>L-seryl-[protein] + ATP = O-phospho-L-seryl-[protein] + ADP + H(+)</text>
        <dbReference type="Rhea" id="RHEA:17989"/>
        <dbReference type="Rhea" id="RHEA-COMP:9863"/>
        <dbReference type="Rhea" id="RHEA-COMP:11604"/>
        <dbReference type="ChEBI" id="CHEBI:15378"/>
        <dbReference type="ChEBI" id="CHEBI:29999"/>
        <dbReference type="ChEBI" id="CHEBI:30616"/>
        <dbReference type="ChEBI" id="CHEBI:83421"/>
        <dbReference type="ChEBI" id="CHEBI:456216"/>
        <dbReference type="EC" id="2.7.11.22"/>
    </reaction>
</comment>
<keyword evidence="5" id="KW-0808">Transferase</keyword>
<accession>A0AAD4S2E6</accession>
<comment type="caution">
    <text evidence="14">The sequence shown here is derived from an EMBL/GenBank/DDBJ whole genome shotgun (WGS) entry which is preliminary data.</text>
</comment>
<dbReference type="GO" id="GO:0005524">
    <property type="term" value="F:ATP binding"/>
    <property type="evidence" value="ECO:0007669"/>
    <property type="project" value="UniProtKB-UniRule"/>
</dbReference>
<evidence type="ECO:0000256" key="4">
    <source>
        <dbReference type="ARBA" id="ARBA00022553"/>
    </source>
</evidence>
<evidence type="ECO:0000256" key="12">
    <source>
        <dbReference type="RuleBase" id="RU000304"/>
    </source>
</evidence>
<dbReference type="AlphaFoldDB" id="A0AAD4S2E6"/>
<dbReference type="EMBL" id="JAJJMB010014896">
    <property type="protein sequence ID" value="KAI3857015.1"/>
    <property type="molecule type" value="Genomic_DNA"/>
</dbReference>
<dbReference type="InterPro" id="IPR050117">
    <property type="entry name" value="MAPK"/>
</dbReference>
<dbReference type="PROSITE" id="PS00108">
    <property type="entry name" value="PROTEIN_KINASE_ST"/>
    <property type="match status" value="1"/>
</dbReference>
<evidence type="ECO:0000256" key="5">
    <source>
        <dbReference type="ARBA" id="ARBA00022679"/>
    </source>
</evidence>
<dbReference type="Pfam" id="PF00069">
    <property type="entry name" value="Pkinase"/>
    <property type="match status" value="1"/>
</dbReference>
<dbReference type="EC" id="2.7.11.22" evidence="2"/>
<dbReference type="InterPro" id="IPR011009">
    <property type="entry name" value="Kinase-like_dom_sf"/>
</dbReference>
<dbReference type="PANTHER" id="PTHR24055">
    <property type="entry name" value="MITOGEN-ACTIVATED PROTEIN KINASE"/>
    <property type="match status" value="1"/>
</dbReference>
<dbReference type="PROSITE" id="PS50011">
    <property type="entry name" value="PROTEIN_KINASE_DOM"/>
    <property type="match status" value="1"/>
</dbReference>
<evidence type="ECO:0000256" key="7">
    <source>
        <dbReference type="ARBA" id="ARBA00022777"/>
    </source>
</evidence>
<evidence type="ECO:0000313" key="15">
    <source>
        <dbReference type="Proteomes" id="UP001202328"/>
    </source>
</evidence>
<dbReference type="FunFam" id="1.10.510.10:FF:000104">
    <property type="entry name" value="serine/threonine-protein kinase MAK isoform X1"/>
    <property type="match status" value="1"/>
</dbReference>
<keyword evidence="4" id="KW-0597">Phosphoprotein</keyword>